<dbReference type="PANTHER" id="PTHR37806:SF1">
    <property type="entry name" value="PEPTIDASE C39-LIKE DOMAIN-CONTAINING PROTEIN"/>
    <property type="match status" value="1"/>
</dbReference>
<dbReference type="SUPFAM" id="SSF49373">
    <property type="entry name" value="Invasin/intimin cell-adhesion fragments"/>
    <property type="match status" value="3"/>
</dbReference>
<gene>
    <name evidence="3" type="ORF">WMO39_03850</name>
</gene>
<feature type="region of interest" description="Disordered" evidence="1">
    <location>
        <begin position="109"/>
        <end position="150"/>
    </location>
</feature>
<dbReference type="SMART" id="SM00635">
    <property type="entry name" value="BID_2"/>
    <property type="match status" value="3"/>
</dbReference>
<dbReference type="Pfam" id="PF02368">
    <property type="entry name" value="Big_2"/>
    <property type="match status" value="2"/>
</dbReference>
<dbReference type="InterPro" id="IPR003343">
    <property type="entry name" value="Big_2"/>
</dbReference>
<feature type="domain" description="BIG2" evidence="2">
    <location>
        <begin position="228"/>
        <end position="305"/>
    </location>
</feature>
<feature type="domain" description="BIG2" evidence="2">
    <location>
        <begin position="310"/>
        <end position="386"/>
    </location>
</feature>
<feature type="compositionally biased region" description="Low complexity" evidence="1">
    <location>
        <begin position="133"/>
        <end position="144"/>
    </location>
</feature>
<protein>
    <submittedName>
        <fullName evidence="3">C39 family peptidase</fullName>
    </submittedName>
</protein>
<feature type="domain" description="BIG2" evidence="2">
    <location>
        <begin position="148"/>
        <end position="223"/>
    </location>
</feature>
<evidence type="ECO:0000313" key="4">
    <source>
        <dbReference type="Proteomes" id="UP001490816"/>
    </source>
</evidence>
<reference evidence="3 4" key="1">
    <citation type="submission" date="2024-03" db="EMBL/GenBank/DDBJ databases">
        <title>Human intestinal bacterial collection.</title>
        <authorList>
            <person name="Pauvert C."/>
            <person name="Hitch T.C.A."/>
            <person name="Clavel T."/>
        </authorList>
    </citation>
    <scope>NUCLEOTIDE SEQUENCE [LARGE SCALE GENOMIC DNA]</scope>
    <source>
        <strain evidence="3 4">CLA-JM-H38</strain>
    </source>
</reference>
<evidence type="ECO:0000259" key="2">
    <source>
        <dbReference type="SMART" id="SM00635"/>
    </source>
</evidence>
<dbReference type="Gene3D" id="1.10.1330.10">
    <property type="entry name" value="Dockerin domain"/>
    <property type="match status" value="1"/>
</dbReference>
<dbReference type="PANTHER" id="PTHR37806">
    <property type="entry name" value="LMO0724 PROTEIN"/>
    <property type="match status" value="1"/>
</dbReference>
<organism evidence="3 4">
    <name type="scientific">Ruminococcoides intestinale</name>
    <dbReference type="NCBI Taxonomy" id="3133162"/>
    <lineage>
        <taxon>Bacteria</taxon>
        <taxon>Bacillati</taxon>
        <taxon>Bacillota</taxon>
        <taxon>Clostridia</taxon>
        <taxon>Eubacteriales</taxon>
        <taxon>Oscillospiraceae</taxon>
        <taxon>Ruminococcoides</taxon>
    </lineage>
</organism>
<dbReference type="Proteomes" id="UP001490816">
    <property type="component" value="Unassembled WGS sequence"/>
</dbReference>
<dbReference type="Gene3D" id="3.90.70.10">
    <property type="entry name" value="Cysteine proteinases"/>
    <property type="match status" value="1"/>
</dbReference>
<name>A0ABV1F7X1_9FIRM</name>
<comment type="caution">
    <text evidence="3">The sequence shown here is derived from an EMBL/GenBank/DDBJ whole genome shotgun (WGS) entry which is preliminary data.</text>
</comment>
<dbReference type="Gene3D" id="2.60.40.1080">
    <property type="match status" value="3"/>
</dbReference>
<dbReference type="InterPro" id="IPR036439">
    <property type="entry name" value="Dockerin_dom_sf"/>
</dbReference>
<accession>A0ABV1F7X1</accession>
<dbReference type="SUPFAM" id="SSF63446">
    <property type="entry name" value="Type I dockerin domain"/>
    <property type="match status" value="1"/>
</dbReference>
<dbReference type="InterPro" id="IPR008964">
    <property type="entry name" value="Invasin/intimin_cell_adhesion"/>
</dbReference>
<keyword evidence="4" id="KW-1185">Reference proteome</keyword>
<dbReference type="EMBL" id="JBBMEZ010000007">
    <property type="protein sequence ID" value="MEQ2469470.1"/>
    <property type="molecule type" value="Genomic_DNA"/>
</dbReference>
<evidence type="ECO:0000256" key="1">
    <source>
        <dbReference type="SAM" id="MobiDB-lite"/>
    </source>
</evidence>
<evidence type="ECO:0000313" key="3">
    <source>
        <dbReference type="EMBL" id="MEQ2469470.1"/>
    </source>
</evidence>
<feature type="compositionally biased region" description="Acidic residues" evidence="1">
    <location>
        <begin position="119"/>
        <end position="132"/>
    </location>
</feature>
<sequence length="600" mass="65389">MDATKVQKYVVGMIDLTDDEKFLYDTNGDNVLTVIDATNIQKIIVGSQFDTSEPSSLTETTSVYGTEASTETTISNFSSACTEVTTEYSETTAYTETTTECVEETTIVDEPSTESTETTTEEVTEPSTEEYTEQITEQPTTEPKPTVPPKSVKFNKNGITLGVGESYTLITTIENGDISQVEFTTDNSGVITVDDKGKMTAVGIGVSTITAKTYNGLTAKCKVTVKKLANSIKLDKTSIILGVGEQYDFSSYVPSGTAAYYRSYYSDDPNIAFVQKAGGLMTAKKAGTTTMRCKMPNGTQATCNVTVKPLATSLKLNASEIVLYIGQSFDINSSVPKGTAAYYRLYSSSNSKIAAVTRGGGVVKGVATGKATVTCTLNNGKKAICNVYIMPQSKKISNVPLIGQSKLPTGCETCSATMLLNFYGYKISETAFADKYLVKKPFGYSNGSYTGPDPNCAFVGTPYSSNSYGAYAPIMVKCMNKYLSDKSYKAVEISGKSLEYLSGKYVAQGQPIMVWATINMSPSFKTTTWRVNYTDENAKYKLGSYYTWTAGEHCLLLTGYDKDYYYFNDPWTNARTRYSKSLVNTRYNELGKQAVVMVKK</sequence>
<dbReference type="Pfam" id="PF13529">
    <property type="entry name" value="Peptidase_C39_2"/>
    <property type="match status" value="1"/>
</dbReference>
<dbReference type="CDD" id="cd14256">
    <property type="entry name" value="Dockerin_I"/>
    <property type="match status" value="1"/>
</dbReference>
<dbReference type="RefSeq" id="WP_367285963.1">
    <property type="nucleotide sequence ID" value="NZ_JBBMEZ010000007.1"/>
</dbReference>
<proteinExistence type="predicted"/>
<dbReference type="InterPro" id="IPR039564">
    <property type="entry name" value="Peptidase_C39-like"/>
</dbReference>